<organism evidence="2 3">
    <name type="scientific">Autumnicola tepida</name>
    <dbReference type="NCBI Taxonomy" id="3075595"/>
    <lineage>
        <taxon>Bacteria</taxon>
        <taxon>Pseudomonadati</taxon>
        <taxon>Bacteroidota</taxon>
        <taxon>Flavobacteriia</taxon>
        <taxon>Flavobacteriales</taxon>
        <taxon>Flavobacteriaceae</taxon>
        <taxon>Autumnicola</taxon>
    </lineage>
</organism>
<gene>
    <name evidence="2" type="ORF">RM553_06645</name>
</gene>
<feature type="transmembrane region" description="Helical" evidence="1">
    <location>
        <begin position="153"/>
        <end position="170"/>
    </location>
</feature>
<feature type="transmembrane region" description="Helical" evidence="1">
    <location>
        <begin position="203"/>
        <end position="224"/>
    </location>
</feature>
<evidence type="ECO:0000313" key="3">
    <source>
        <dbReference type="Proteomes" id="UP001262889"/>
    </source>
</evidence>
<feature type="transmembrane region" description="Helical" evidence="1">
    <location>
        <begin position="39"/>
        <end position="57"/>
    </location>
</feature>
<keyword evidence="1" id="KW-0472">Membrane</keyword>
<name>A0ABU3C8B4_9FLAO</name>
<dbReference type="RefSeq" id="WP_311534174.1">
    <property type="nucleotide sequence ID" value="NZ_JAVRHQ010000005.1"/>
</dbReference>
<dbReference type="Proteomes" id="UP001262889">
    <property type="component" value="Unassembled WGS sequence"/>
</dbReference>
<keyword evidence="1" id="KW-0812">Transmembrane</keyword>
<comment type="caution">
    <text evidence="2">The sequence shown here is derived from an EMBL/GenBank/DDBJ whole genome shotgun (WGS) entry which is preliminary data.</text>
</comment>
<evidence type="ECO:0000256" key="1">
    <source>
        <dbReference type="SAM" id="Phobius"/>
    </source>
</evidence>
<evidence type="ECO:0000313" key="2">
    <source>
        <dbReference type="EMBL" id="MDT0642508.1"/>
    </source>
</evidence>
<reference evidence="2 3" key="1">
    <citation type="submission" date="2023-09" db="EMBL/GenBank/DDBJ databases">
        <authorList>
            <person name="Rey-Velasco X."/>
        </authorList>
    </citation>
    <scope>NUCLEOTIDE SEQUENCE [LARGE SCALE GENOMIC DNA]</scope>
    <source>
        <strain evidence="2 3">F363</strain>
    </source>
</reference>
<sequence>MTYTSEKSTISIQGHQQETSTFIGGTDDSVSINADKNKYLKAGIWCYFLLLIFEGALRKWGIPALSAPLLVVRDPIAIWILFLAWKKDIVPFNIYAAAMVALAIIGISTTLIFGHGNLFVSLFGARILILHFPLMFVIGSVFNKDDVIKIGKVLLWLSIPLVILTALQFYSPQSAWVNRGIGGDTEGSGFSGAMGFFRPSGTFSFTTGNSMFFSLVGCFVLYFWVSRHNIDKLLLFASTMAVLASIPLSISRSLFFSIVVAAIFTGIAISQKPQYFSRMLIAGVCMVVLLAALSQTSFFQTAMEAFIARFEDASSIEGGVASSLIERYFGGMISAVINSNNLPFFGYGLGMGTNAGSALLTGERSFLIAEGEWARLIGEMGFVIGILVILVRLAFCFEISLRSYRSLKYDNLLPWILLSFALITIPQGQWAQPTSLGFSTLIGGLVLGALNSKEKEEEIEEQIFLESPEHH</sequence>
<proteinExistence type="predicted"/>
<feature type="transmembrane region" description="Helical" evidence="1">
    <location>
        <begin position="342"/>
        <end position="360"/>
    </location>
</feature>
<feature type="transmembrane region" description="Helical" evidence="1">
    <location>
        <begin position="92"/>
        <end position="113"/>
    </location>
</feature>
<keyword evidence="3" id="KW-1185">Reference proteome</keyword>
<feature type="transmembrane region" description="Helical" evidence="1">
    <location>
        <begin position="119"/>
        <end position="141"/>
    </location>
</feature>
<feature type="transmembrane region" description="Helical" evidence="1">
    <location>
        <begin position="275"/>
        <end position="293"/>
    </location>
</feature>
<feature type="transmembrane region" description="Helical" evidence="1">
    <location>
        <begin position="412"/>
        <end position="430"/>
    </location>
</feature>
<keyword evidence="1" id="KW-1133">Transmembrane helix</keyword>
<dbReference type="EMBL" id="JAVRHQ010000005">
    <property type="protein sequence ID" value="MDT0642508.1"/>
    <property type="molecule type" value="Genomic_DNA"/>
</dbReference>
<feature type="transmembrane region" description="Helical" evidence="1">
    <location>
        <begin position="236"/>
        <end position="269"/>
    </location>
</feature>
<protein>
    <submittedName>
        <fullName evidence="2">Uncharacterized protein</fullName>
    </submittedName>
</protein>
<feature type="transmembrane region" description="Helical" evidence="1">
    <location>
        <begin position="380"/>
        <end position="400"/>
    </location>
</feature>
<feature type="transmembrane region" description="Helical" evidence="1">
    <location>
        <begin position="63"/>
        <end position="85"/>
    </location>
</feature>
<accession>A0ABU3C8B4</accession>